<dbReference type="CDD" id="cd00487">
    <property type="entry name" value="Pep_deformylase"/>
    <property type="match status" value="1"/>
</dbReference>
<dbReference type="GO" id="GO:0046872">
    <property type="term" value="F:metal ion binding"/>
    <property type="evidence" value="ECO:0007669"/>
    <property type="project" value="UniProtKB-KW"/>
</dbReference>
<dbReference type="HOGENOM" id="CLU_061901_2_0_7"/>
<dbReference type="InterPro" id="IPR036821">
    <property type="entry name" value="Peptide_deformylase_sf"/>
</dbReference>
<dbReference type="GO" id="GO:0006412">
    <property type="term" value="P:translation"/>
    <property type="evidence" value="ECO:0007669"/>
    <property type="project" value="UniProtKB-UniRule"/>
</dbReference>
<gene>
    <name evidence="6 7" type="primary">def</name>
    <name evidence="7" type="ordered locus">HCW_05855</name>
</gene>
<dbReference type="GO" id="GO:0042586">
    <property type="term" value="F:peptide deformylase activity"/>
    <property type="evidence" value="ECO:0007669"/>
    <property type="project" value="UniProtKB-UniRule"/>
</dbReference>
<evidence type="ECO:0000313" key="8">
    <source>
        <dbReference type="Proteomes" id="UP000005010"/>
    </source>
</evidence>
<sequence length="173" mass="20207">MLLEIVHYPSKILRTISKEVVSFDKELHQHLDNMYETMIAGKGIGLAGIQVNLALRMLLINIPRDDDKQYKEDCLEIINPKLIDTKGIVKWNEGCLSVPDFYEEVERFEKITIEYQNRYGELKVLEAKDLLAIAIQHEMDHLNGVLFVDKLSIVKRNKFEKELKKKQKHKNKS</sequence>
<dbReference type="NCBIfam" id="NF001159">
    <property type="entry name" value="PRK00150.1-3"/>
    <property type="match status" value="1"/>
</dbReference>
<dbReference type="FunFam" id="3.90.45.10:FF:000008">
    <property type="entry name" value="Peptide deformylase"/>
    <property type="match status" value="1"/>
</dbReference>
<comment type="catalytic activity">
    <reaction evidence="6">
        <text>N-terminal N-formyl-L-methionyl-[peptide] + H2O = N-terminal L-methionyl-[peptide] + formate</text>
        <dbReference type="Rhea" id="RHEA:24420"/>
        <dbReference type="Rhea" id="RHEA-COMP:10639"/>
        <dbReference type="Rhea" id="RHEA-COMP:10640"/>
        <dbReference type="ChEBI" id="CHEBI:15377"/>
        <dbReference type="ChEBI" id="CHEBI:15740"/>
        <dbReference type="ChEBI" id="CHEBI:49298"/>
        <dbReference type="ChEBI" id="CHEBI:64731"/>
        <dbReference type="EC" id="3.5.1.88"/>
    </reaction>
</comment>
<name>I0ENB4_HELC0</name>
<comment type="function">
    <text evidence="6">Removes the formyl group from the N-terminal Met of newly synthesized proteins. Requires at least a dipeptide for an efficient rate of reaction. N-terminal L-methionine is a prerequisite for activity but the enzyme has broad specificity at other positions.</text>
</comment>
<dbReference type="Pfam" id="PF01327">
    <property type="entry name" value="Pep_deformylase"/>
    <property type="match status" value="1"/>
</dbReference>
<dbReference type="HAMAP" id="MF_00163">
    <property type="entry name" value="Pep_deformylase"/>
    <property type="match status" value="1"/>
</dbReference>
<evidence type="ECO:0000256" key="1">
    <source>
        <dbReference type="ARBA" id="ARBA00010759"/>
    </source>
</evidence>
<feature type="binding site" evidence="6">
    <location>
        <position position="141"/>
    </location>
    <ligand>
        <name>Fe cation</name>
        <dbReference type="ChEBI" id="CHEBI:24875"/>
    </ligand>
</feature>
<feature type="binding site" evidence="6">
    <location>
        <position position="137"/>
    </location>
    <ligand>
        <name>Fe cation</name>
        <dbReference type="ChEBI" id="CHEBI:24875"/>
    </ligand>
</feature>
<dbReference type="PRINTS" id="PR01576">
    <property type="entry name" value="PDEFORMYLASE"/>
</dbReference>
<evidence type="ECO:0000256" key="6">
    <source>
        <dbReference type="HAMAP-Rule" id="MF_00163"/>
    </source>
</evidence>
<dbReference type="RefSeq" id="WP_014661303.1">
    <property type="nucleotide sequence ID" value="NC_017737.1"/>
</dbReference>
<dbReference type="PANTHER" id="PTHR10458:SF22">
    <property type="entry name" value="PEPTIDE DEFORMYLASE"/>
    <property type="match status" value="1"/>
</dbReference>
<protein>
    <recommendedName>
        <fullName evidence="6">Peptide deformylase</fullName>
        <shortName evidence="6">PDF</shortName>
        <ecNumber evidence="6">3.5.1.88</ecNumber>
    </recommendedName>
    <alternativeName>
        <fullName evidence="6">Polypeptide deformylase</fullName>
    </alternativeName>
</protein>
<comment type="cofactor">
    <cofactor evidence="6">
        <name>Fe(2+)</name>
        <dbReference type="ChEBI" id="CHEBI:29033"/>
    </cofactor>
    <text evidence="6">Binds 1 Fe(2+) ion.</text>
</comment>
<evidence type="ECO:0000256" key="3">
    <source>
        <dbReference type="ARBA" id="ARBA00022801"/>
    </source>
</evidence>
<dbReference type="PIRSF" id="PIRSF004749">
    <property type="entry name" value="Pep_def"/>
    <property type="match status" value="1"/>
</dbReference>
<dbReference type="EC" id="3.5.1.88" evidence="6"/>
<dbReference type="AlphaFoldDB" id="I0ENB4"/>
<dbReference type="eggNOG" id="COG0242">
    <property type="taxonomic scope" value="Bacteria"/>
</dbReference>
<dbReference type="Proteomes" id="UP000005010">
    <property type="component" value="Chromosome"/>
</dbReference>
<dbReference type="PATRIC" id="fig|182217.3.peg.1241"/>
<evidence type="ECO:0000313" key="7">
    <source>
        <dbReference type="EMBL" id="AFI04433.1"/>
    </source>
</evidence>
<accession>I0ENB4</accession>
<evidence type="ECO:0000256" key="2">
    <source>
        <dbReference type="ARBA" id="ARBA00022723"/>
    </source>
</evidence>
<organism evidence="7 8">
    <name type="scientific">Helicobacter cetorum (strain ATCC BAA-429 / MIT 00-7128)</name>
    <dbReference type="NCBI Taxonomy" id="182217"/>
    <lineage>
        <taxon>Bacteria</taxon>
        <taxon>Pseudomonadati</taxon>
        <taxon>Campylobacterota</taxon>
        <taxon>Epsilonproteobacteria</taxon>
        <taxon>Campylobacterales</taxon>
        <taxon>Helicobacteraceae</taxon>
        <taxon>Helicobacter</taxon>
    </lineage>
</organism>
<keyword evidence="4 6" id="KW-0648">Protein biosynthesis</keyword>
<feature type="binding site" evidence="6">
    <location>
        <position position="95"/>
    </location>
    <ligand>
        <name>Fe cation</name>
        <dbReference type="ChEBI" id="CHEBI:24875"/>
    </ligand>
</feature>
<dbReference type="PANTHER" id="PTHR10458">
    <property type="entry name" value="PEPTIDE DEFORMYLASE"/>
    <property type="match status" value="1"/>
</dbReference>
<dbReference type="InterPro" id="IPR023635">
    <property type="entry name" value="Peptide_deformylase"/>
</dbReference>
<feature type="active site" evidence="6">
    <location>
        <position position="138"/>
    </location>
</feature>
<dbReference type="SUPFAM" id="SSF56420">
    <property type="entry name" value="Peptide deformylase"/>
    <property type="match status" value="1"/>
</dbReference>
<dbReference type="STRING" id="182217.HCW_05855"/>
<keyword evidence="5 6" id="KW-0408">Iron</keyword>
<proteinExistence type="inferred from homology"/>
<dbReference type="EMBL" id="CP003479">
    <property type="protein sequence ID" value="AFI04433.1"/>
    <property type="molecule type" value="Genomic_DNA"/>
</dbReference>
<dbReference type="Gene3D" id="3.90.45.10">
    <property type="entry name" value="Peptide deformylase"/>
    <property type="match status" value="1"/>
</dbReference>
<comment type="similarity">
    <text evidence="1 6">Belongs to the polypeptide deformylase family.</text>
</comment>
<evidence type="ECO:0000256" key="4">
    <source>
        <dbReference type="ARBA" id="ARBA00022917"/>
    </source>
</evidence>
<keyword evidence="3 6" id="KW-0378">Hydrolase</keyword>
<keyword evidence="8" id="KW-1185">Reference proteome</keyword>
<reference evidence="8" key="1">
    <citation type="submission" date="2012-04" db="EMBL/GenBank/DDBJ databases">
        <title>Complete genome sequence of Helicobacter cetorum strain MIT 00-7128.</title>
        <authorList>
            <person name="Kersulyte D."/>
            <person name="Berg D.E."/>
        </authorList>
    </citation>
    <scope>NUCLEOTIDE SEQUENCE [LARGE SCALE GENOMIC DNA]</scope>
    <source>
        <strain evidence="8">MIT 00-7128</strain>
    </source>
</reference>
<dbReference type="KEGG" id="hce:HCW_05855"/>
<evidence type="ECO:0000256" key="5">
    <source>
        <dbReference type="ARBA" id="ARBA00023004"/>
    </source>
</evidence>
<dbReference type="NCBIfam" id="TIGR00079">
    <property type="entry name" value="pept_deformyl"/>
    <property type="match status" value="1"/>
</dbReference>
<keyword evidence="2 6" id="KW-0479">Metal-binding</keyword>